<keyword evidence="6 11" id="KW-0999">Mitochondrion inner membrane</keyword>
<dbReference type="Proteomes" id="UP000279236">
    <property type="component" value="Unassembled WGS sequence"/>
</dbReference>
<dbReference type="AlphaFoldDB" id="A0A427XH17"/>
<accession>A0A427XH17</accession>
<keyword evidence="14" id="KW-1185">Reference proteome</keyword>
<keyword evidence="5 11" id="KW-0812">Transmembrane</keyword>
<gene>
    <name evidence="13" type="ORF">EHS24_002605</name>
</gene>
<evidence type="ECO:0000256" key="3">
    <source>
        <dbReference type="ARBA" id="ARBA00022448"/>
    </source>
</evidence>
<dbReference type="OrthoDB" id="3308at2759"/>
<comment type="subcellular location">
    <subcellularLocation>
        <location evidence="1 11">Mitochondrion inner membrane</location>
        <topology evidence="1 11">Single-pass membrane protein</topology>
        <orientation evidence="1 11">Matrix side</orientation>
    </subcellularLocation>
</comment>
<evidence type="ECO:0000256" key="1">
    <source>
        <dbReference type="ARBA" id="ARBA00004298"/>
    </source>
</evidence>
<dbReference type="GO" id="GO:0045271">
    <property type="term" value="C:respiratory chain complex I"/>
    <property type="evidence" value="ECO:0007669"/>
    <property type="project" value="UniProtKB-UniRule"/>
</dbReference>
<evidence type="ECO:0000256" key="11">
    <source>
        <dbReference type="RuleBase" id="RU368034"/>
    </source>
</evidence>
<proteinExistence type="inferred from homology"/>
<comment type="caution">
    <text evidence="13">The sequence shown here is derived from an EMBL/GenBank/DDBJ whole genome shotgun (WGS) entry which is preliminary data.</text>
</comment>
<keyword evidence="8 11" id="KW-1133">Transmembrane helix</keyword>
<dbReference type="STRING" id="105984.A0A427XH17"/>
<evidence type="ECO:0000256" key="10">
    <source>
        <dbReference type="ARBA" id="ARBA00023136"/>
    </source>
</evidence>
<keyword evidence="3 11" id="KW-0813">Transport</keyword>
<name>A0A427XH17_9TREE</name>
<dbReference type="GO" id="GO:0005743">
    <property type="term" value="C:mitochondrial inner membrane"/>
    <property type="evidence" value="ECO:0007669"/>
    <property type="project" value="UniProtKB-SubCell"/>
</dbReference>
<evidence type="ECO:0000313" key="13">
    <source>
        <dbReference type="EMBL" id="RSH78148.1"/>
    </source>
</evidence>
<dbReference type="Pfam" id="PF06212">
    <property type="entry name" value="GRIM-19"/>
    <property type="match status" value="1"/>
</dbReference>
<feature type="transmembrane region" description="Helical" evidence="11">
    <location>
        <begin position="110"/>
        <end position="130"/>
    </location>
</feature>
<dbReference type="PANTHER" id="PTHR12966">
    <property type="entry name" value="NADH DEHYDROGENASE UBIQUINONE 1 ALPHA SUBCOMPLEX SUBUNIT 13"/>
    <property type="match status" value="1"/>
</dbReference>
<dbReference type="PANTHER" id="PTHR12966:SF0">
    <property type="entry name" value="NADH DEHYDROGENASE [UBIQUINONE] 1 ALPHA SUBCOMPLEX SUBUNIT 13"/>
    <property type="match status" value="1"/>
</dbReference>
<keyword evidence="9 11" id="KW-0496">Mitochondrion</keyword>
<evidence type="ECO:0000256" key="4">
    <source>
        <dbReference type="ARBA" id="ARBA00022660"/>
    </source>
</evidence>
<dbReference type="InterPro" id="IPR009346">
    <property type="entry name" value="GRIM-19"/>
</dbReference>
<organism evidence="13 14">
    <name type="scientific">Apiotrichum porosum</name>
    <dbReference type="NCBI Taxonomy" id="105984"/>
    <lineage>
        <taxon>Eukaryota</taxon>
        <taxon>Fungi</taxon>
        <taxon>Dikarya</taxon>
        <taxon>Basidiomycota</taxon>
        <taxon>Agaricomycotina</taxon>
        <taxon>Tremellomycetes</taxon>
        <taxon>Trichosporonales</taxon>
        <taxon>Trichosporonaceae</taxon>
        <taxon>Apiotrichum</taxon>
    </lineage>
</organism>
<dbReference type="RefSeq" id="XP_028473295.1">
    <property type="nucleotide sequence ID" value="XM_028618339.1"/>
</dbReference>
<keyword evidence="7 11" id="KW-0249">Electron transport</keyword>
<dbReference type="EMBL" id="RSCE01000013">
    <property type="protein sequence ID" value="RSH78148.1"/>
    <property type="molecule type" value="Genomic_DNA"/>
</dbReference>
<comment type="function">
    <text evidence="11">Complex I functions in the transfer of electrons from NADH to the respiratory chain. Accessory subunit of the mitochondrial membrane respiratory chain NADH dehydrogenase (Complex I), that is believed not to be involved in catalysis.</text>
</comment>
<comment type="similarity">
    <text evidence="2 11">Belongs to the complex I NDUFA13 subunit family.</text>
</comment>
<evidence type="ECO:0000313" key="14">
    <source>
        <dbReference type="Proteomes" id="UP000279236"/>
    </source>
</evidence>
<evidence type="ECO:0000256" key="8">
    <source>
        <dbReference type="ARBA" id="ARBA00022989"/>
    </source>
</evidence>
<reference evidence="13 14" key="1">
    <citation type="submission" date="2018-11" db="EMBL/GenBank/DDBJ databases">
        <title>Genome sequence of Apiotrichum porosum DSM 27194.</title>
        <authorList>
            <person name="Aliyu H."/>
            <person name="Gorte O."/>
            <person name="Ochsenreither K."/>
        </authorList>
    </citation>
    <scope>NUCLEOTIDE SEQUENCE [LARGE SCALE GENOMIC DNA]</scope>
    <source>
        <strain evidence="13 14">DSM 27194</strain>
    </source>
</reference>
<protein>
    <recommendedName>
        <fullName evidence="11">NADH dehydrogenase [ubiquinone] 1 alpha subcomplex subunit 13</fullName>
    </recommendedName>
</protein>
<evidence type="ECO:0000256" key="2">
    <source>
        <dbReference type="ARBA" id="ARBA00007312"/>
    </source>
</evidence>
<keyword evidence="10 11" id="KW-0472">Membrane</keyword>
<sequence>MSSGFHGFRHENGRRNGVREAVHGRGDVGRTAFGPIVPQWDQVQRILDHVGVIPVSVAVRHVVVDSPRRAASRLSRVHWNYADAPSRDMPPPGGYESLKYKRNLPTRGPGGAVVFGAVTIICALGFWRLGEGNLERRELKREKAWSRINLVPAMLAEQDRDVYRRNQAALAREKEIMKDVPGWEVGKSAYNSKKYTPSTIVVL</sequence>
<keyword evidence="4 11" id="KW-0679">Respiratory chain</keyword>
<evidence type="ECO:0000256" key="5">
    <source>
        <dbReference type="ARBA" id="ARBA00022692"/>
    </source>
</evidence>
<dbReference type="GeneID" id="39587148"/>
<evidence type="ECO:0000256" key="9">
    <source>
        <dbReference type="ARBA" id="ARBA00023128"/>
    </source>
</evidence>
<feature type="region of interest" description="Disordered" evidence="12">
    <location>
        <begin position="1"/>
        <end position="23"/>
    </location>
</feature>
<evidence type="ECO:0000256" key="7">
    <source>
        <dbReference type="ARBA" id="ARBA00022982"/>
    </source>
</evidence>
<evidence type="ECO:0000256" key="12">
    <source>
        <dbReference type="SAM" id="MobiDB-lite"/>
    </source>
</evidence>
<feature type="compositionally biased region" description="Basic and acidic residues" evidence="12">
    <location>
        <begin position="8"/>
        <end position="23"/>
    </location>
</feature>
<evidence type="ECO:0000256" key="6">
    <source>
        <dbReference type="ARBA" id="ARBA00022792"/>
    </source>
</evidence>